<comment type="caution">
    <text evidence="1">The sequence shown here is derived from an EMBL/GenBank/DDBJ whole genome shotgun (WGS) entry which is preliminary data.</text>
</comment>
<protein>
    <submittedName>
        <fullName evidence="1">Uncharacterized protein</fullName>
    </submittedName>
</protein>
<sequence length="211" mass="24173">MGIGIGFGQWYLAQYGQFDGYPEGQGVTLFRFLSVAPNIDSLKVGLENNIYTPTDEEIEEFYREGEDSESALRQAWEIARRQPNTPFKAFQGGFHTLYPSLSRNTSAKILGIIVRTAQEDKDKKLPIYKEVEYVTQWDCEWAYVVDLDKEILEIYKGMHGGFVPKHDGHQFKDVGGENDQVPGLVRTFEFSELFLLKDDKEFVTKAKENLP</sequence>
<dbReference type="AlphaFoldDB" id="A0AAN7GTY2"/>
<reference evidence="1" key="2">
    <citation type="submission" date="2023-05" db="EMBL/GenBank/DDBJ databases">
        <authorList>
            <consortium name="Lawrence Berkeley National Laboratory"/>
            <person name="Steindorff A."/>
            <person name="Hensen N."/>
            <person name="Bonometti L."/>
            <person name="Westerberg I."/>
            <person name="Brannstrom I.O."/>
            <person name="Guillou S."/>
            <person name="Cros-Aarteil S."/>
            <person name="Calhoun S."/>
            <person name="Haridas S."/>
            <person name="Kuo A."/>
            <person name="Mondo S."/>
            <person name="Pangilinan J."/>
            <person name="Riley R."/>
            <person name="Labutti K."/>
            <person name="Andreopoulos B."/>
            <person name="Lipzen A."/>
            <person name="Chen C."/>
            <person name="Yanf M."/>
            <person name="Daum C."/>
            <person name="Ng V."/>
            <person name="Clum A."/>
            <person name="Ohm R."/>
            <person name="Martin F."/>
            <person name="Silar P."/>
            <person name="Natvig D."/>
            <person name="Lalanne C."/>
            <person name="Gautier V."/>
            <person name="Ament-Velasquez S.L."/>
            <person name="Kruys A."/>
            <person name="Hutchinson M.I."/>
            <person name="Powell A.J."/>
            <person name="Barry K."/>
            <person name="Miller A.N."/>
            <person name="Grigoriev I.V."/>
            <person name="Debuchy R."/>
            <person name="Gladieux P."/>
            <person name="Thoren M.H."/>
            <person name="Johannesson H."/>
        </authorList>
    </citation>
    <scope>NUCLEOTIDE SEQUENCE</scope>
    <source>
        <strain evidence="1">CBS 990.96</strain>
    </source>
</reference>
<keyword evidence="2" id="KW-1185">Reference proteome</keyword>
<accession>A0AAN7GTY2</accession>
<organism evidence="1 2">
    <name type="scientific">Podospora fimiseda</name>
    <dbReference type="NCBI Taxonomy" id="252190"/>
    <lineage>
        <taxon>Eukaryota</taxon>
        <taxon>Fungi</taxon>
        <taxon>Dikarya</taxon>
        <taxon>Ascomycota</taxon>
        <taxon>Pezizomycotina</taxon>
        <taxon>Sordariomycetes</taxon>
        <taxon>Sordariomycetidae</taxon>
        <taxon>Sordariales</taxon>
        <taxon>Podosporaceae</taxon>
        <taxon>Podospora</taxon>
    </lineage>
</organism>
<reference evidence="1" key="1">
    <citation type="journal article" date="2023" name="Mol. Phylogenet. Evol.">
        <title>Genome-scale phylogeny and comparative genomics of the fungal order Sordariales.</title>
        <authorList>
            <person name="Hensen N."/>
            <person name="Bonometti L."/>
            <person name="Westerberg I."/>
            <person name="Brannstrom I.O."/>
            <person name="Guillou S."/>
            <person name="Cros-Aarteil S."/>
            <person name="Calhoun S."/>
            <person name="Haridas S."/>
            <person name="Kuo A."/>
            <person name="Mondo S."/>
            <person name="Pangilinan J."/>
            <person name="Riley R."/>
            <person name="LaButti K."/>
            <person name="Andreopoulos B."/>
            <person name="Lipzen A."/>
            <person name="Chen C."/>
            <person name="Yan M."/>
            <person name="Daum C."/>
            <person name="Ng V."/>
            <person name="Clum A."/>
            <person name="Steindorff A."/>
            <person name="Ohm R.A."/>
            <person name="Martin F."/>
            <person name="Silar P."/>
            <person name="Natvig D.O."/>
            <person name="Lalanne C."/>
            <person name="Gautier V."/>
            <person name="Ament-Velasquez S.L."/>
            <person name="Kruys A."/>
            <person name="Hutchinson M.I."/>
            <person name="Powell A.J."/>
            <person name="Barry K."/>
            <person name="Miller A.N."/>
            <person name="Grigoriev I.V."/>
            <person name="Debuchy R."/>
            <person name="Gladieux P."/>
            <person name="Hiltunen Thoren M."/>
            <person name="Johannesson H."/>
        </authorList>
    </citation>
    <scope>NUCLEOTIDE SEQUENCE</scope>
    <source>
        <strain evidence="1">CBS 990.96</strain>
    </source>
</reference>
<gene>
    <name evidence="1" type="ORF">QBC38DRAFT_444176</name>
</gene>
<evidence type="ECO:0000313" key="2">
    <source>
        <dbReference type="Proteomes" id="UP001301958"/>
    </source>
</evidence>
<evidence type="ECO:0000313" key="1">
    <source>
        <dbReference type="EMBL" id="KAK4226921.1"/>
    </source>
</evidence>
<dbReference type="EMBL" id="MU865339">
    <property type="protein sequence ID" value="KAK4226921.1"/>
    <property type="molecule type" value="Genomic_DNA"/>
</dbReference>
<dbReference type="Proteomes" id="UP001301958">
    <property type="component" value="Unassembled WGS sequence"/>
</dbReference>
<name>A0AAN7GTY2_9PEZI</name>
<proteinExistence type="predicted"/>